<keyword evidence="6 9" id="KW-0413">Isomerase</keyword>
<evidence type="ECO:0000313" key="10">
    <source>
        <dbReference type="Proteomes" id="UP000247409"/>
    </source>
</evidence>
<dbReference type="AlphaFoldDB" id="A0A2V3IFT7"/>
<feature type="domain" description="Thioredoxin" evidence="8">
    <location>
        <begin position="138"/>
        <end position="246"/>
    </location>
</feature>
<evidence type="ECO:0000256" key="7">
    <source>
        <dbReference type="ARBA" id="ARBA00023284"/>
    </source>
</evidence>
<keyword evidence="7" id="KW-0676">Redox-active center</keyword>
<dbReference type="InterPro" id="IPR036249">
    <property type="entry name" value="Thioredoxin-like_sf"/>
</dbReference>
<evidence type="ECO:0000256" key="3">
    <source>
        <dbReference type="ARBA" id="ARBA00006347"/>
    </source>
</evidence>
<comment type="caution">
    <text evidence="9">The sequence shown here is derived from an EMBL/GenBank/DDBJ whole genome shotgun (WGS) entry which is preliminary data.</text>
</comment>
<keyword evidence="5" id="KW-0256">Endoplasmic reticulum</keyword>
<dbReference type="Gene3D" id="3.40.30.10">
    <property type="entry name" value="Glutaredoxin"/>
    <property type="match status" value="2"/>
</dbReference>
<comment type="subcellular location">
    <subcellularLocation>
        <location evidence="2">Endoplasmic reticulum lumen</location>
    </subcellularLocation>
</comment>
<evidence type="ECO:0000256" key="2">
    <source>
        <dbReference type="ARBA" id="ARBA00004319"/>
    </source>
</evidence>
<dbReference type="PANTHER" id="PTHR18929">
    <property type="entry name" value="PROTEIN DISULFIDE ISOMERASE"/>
    <property type="match status" value="1"/>
</dbReference>
<evidence type="ECO:0000259" key="8">
    <source>
        <dbReference type="Pfam" id="PF00085"/>
    </source>
</evidence>
<sequence>MCPAFLQSTQEHAQSGTVPRWLVFGMFETCEKKQCKVLKAIANKREANKDIAFVCLDKSAPPEALNPLELVFFEIHMFEREVSIGAYSIEHDRQYELPADFNFSEENLEAWVDDLIAGQIKPAIKSEAIPEENDGPVYVVVADSWSDIVEDKTKDVVIAQLSKIPGHSVHSNKFDSVYYEVAWELRRPGIEHVKLAMIEANANDVPDEYRAHLLPTVHFFKAGEEQKGVKYDGYRSKRSIIEWIKKHTSIKFDFDTSSLGEDDQLGFEEEGYDMRGFWHRSVTLSPSVGDNKDEL</sequence>
<reference evidence="9 10" key="1">
    <citation type="journal article" date="2018" name="Mol. Biol. Evol.">
        <title>Analysis of the draft genome of the red seaweed Gracilariopsis chorda provides insights into genome size evolution in Rhodophyta.</title>
        <authorList>
            <person name="Lee J."/>
            <person name="Yang E.C."/>
            <person name="Graf L."/>
            <person name="Yang J.H."/>
            <person name="Qiu H."/>
            <person name="Zel Zion U."/>
            <person name="Chan C.X."/>
            <person name="Stephens T.G."/>
            <person name="Weber A.P.M."/>
            <person name="Boo G.H."/>
            <person name="Boo S.M."/>
            <person name="Kim K.M."/>
            <person name="Shin Y."/>
            <person name="Jung M."/>
            <person name="Lee S.J."/>
            <person name="Yim H.S."/>
            <person name="Lee J.H."/>
            <person name="Bhattacharya D."/>
            <person name="Yoon H.S."/>
        </authorList>
    </citation>
    <scope>NUCLEOTIDE SEQUENCE [LARGE SCALE GENOMIC DNA]</scope>
    <source>
        <strain evidence="9 10">SKKU-2015</strain>
        <tissue evidence="9">Whole body</tissue>
    </source>
</reference>
<proteinExistence type="inferred from homology"/>
<comment type="similarity">
    <text evidence="3">Belongs to the protein disulfide isomerase family.</text>
</comment>
<dbReference type="GO" id="GO:0034976">
    <property type="term" value="P:response to endoplasmic reticulum stress"/>
    <property type="evidence" value="ECO:0007669"/>
    <property type="project" value="TreeGrafter"/>
</dbReference>
<dbReference type="OrthoDB" id="427280at2759"/>
<name>A0A2V3IFT7_9FLOR</name>
<dbReference type="Proteomes" id="UP000247409">
    <property type="component" value="Unassembled WGS sequence"/>
</dbReference>
<keyword evidence="10" id="KW-1185">Reference proteome</keyword>
<dbReference type="EMBL" id="NBIV01000250">
    <property type="protein sequence ID" value="PXF40944.1"/>
    <property type="molecule type" value="Genomic_DNA"/>
</dbReference>
<dbReference type="InterPro" id="IPR013766">
    <property type="entry name" value="Thioredoxin_domain"/>
</dbReference>
<dbReference type="STRING" id="448386.A0A2V3IFT7"/>
<dbReference type="SUPFAM" id="SSF52833">
    <property type="entry name" value="Thioredoxin-like"/>
    <property type="match status" value="2"/>
</dbReference>
<gene>
    <name evidence="9" type="ORF">BWQ96_09339</name>
</gene>
<evidence type="ECO:0000256" key="1">
    <source>
        <dbReference type="ARBA" id="ARBA00001182"/>
    </source>
</evidence>
<comment type="catalytic activity">
    <reaction evidence="1">
        <text>Catalyzes the rearrangement of -S-S- bonds in proteins.</text>
        <dbReference type="EC" id="5.3.4.1"/>
    </reaction>
</comment>
<evidence type="ECO:0000256" key="5">
    <source>
        <dbReference type="ARBA" id="ARBA00022824"/>
    </source>
</evidence>
<dbReference type="GO" id="GO:0003756">
    <property type="term" value="F:protein disulfide isomerase activity"/>
    <property type="evidence" value="ECO:0007669"/>
    <property type="project" value="UniProtKB-EC"/>
</dbReference>
<dbReference type="GO" id="GO:0006457">
    <property type="term" value="P:protein folding"/>
    <property type="evidence" value="ECO:0007669"/>
    <property type="project" value="TreeGrafter"/>
</dbReference>
<dbReference type="PANTHER" id="PTHR18929:SF132">
    <property type="entry name" value="PROTEIN DISULFIDE-ISOMERASE A3"/>
    <property type="match status" value="1"/>
</dbReference>
<protein>
    <recommendedName>
        <fullName evidence="4">protein disulfide-isomerase</fullName>
        <ecNumber evidence="4">5.3.4.1</ecNumber>
    </recommendedName>
</protein>
<evidence type="ECO:0000256" key="4">
    <source>
        <dbReference type="ARBA" id="ARBA00012723"/>
    </source>
</evidence>
<evidence type="ECO:0000256" key="6">
    <source>
        <dbReference type="ARBA" id="ARBA00023235"/>
    </source>
</evidence>
<dbReference type="EC" id="5.3.4.1" evidence="4"/>
<organism evidence="9 10">
    <name type="scientific">Gracilariopsis chorda</name>
    <dbReference type="NCBI Taxonomy" id="448386"/>
    <lineage>
        <taxon>Eukaryota</taxon>
        <taxon>Rhodophyta</taxon>
        <taxon>Florideophyceae</taxon>
        <taxon>Rhodymeniophycidae</taxon>
        <taxon>Gracilariales</taxon>
        <taxon>Gracilariaceae</taxon>
        <taxon>Gracilariopsis</taxon>
    </lineage>
</organism>
<evidence type="ECO:0000313" key="9">
    <source>
        <dbReference type="EMBL" id="PXF40944.1"/>
    </source>
</evidence>
<dbReference type="GO" id="GO:0005788">
    <property type="term" value="C:endoplasmic reticulum lumen"/>
    <property type="evidence" value="ECO:0007669"/>
    <property type="project" value="UniProtKB-SubCell"/>
</dbReference>
<accession>A0A2V3IFT7</accession>
<dbReference type="Pfam" id="PF00085">
    <property type="entry name" value="Thioredoxin"/>
    <property type="match status" value="1"/>
</dbReference>